<feature type="transmembrane region" description="Helical" evidence="7">
    <location>
        <begin position="120"/>
        <end position="142"/>
    </location>
</feature>
<evidence type="ECO:0000256" key="3">
    <source>
        <dbReference type="ARBA" id="ARBA00022692"/>
    </source>
</evidence>
<keyword evidence="6 7" id="KW-0472">Membrane</keyword>
<organism evidence="9 10">
    <name type="scientific">Golovinomyces cichoracearum</name>
    <dbReference type="NCBI Taxonomy" id="62708"/>
    <lineage>
        <taxon>Eukaryota</taxon>
        <taxon>Fungi</taxon>
        <taxon>Dikarya</taxon>
        <taxon>Ascomycota</taxon>
        <taxon>Pezizomycotina</taxon>
        <taxon>Leotiomycetes</taxon>
        <taxon>Erysiphales</taxon>
        <taxon>Erysiphaceae</taxon>
        <taxon>Golovinomyces</taxon>
    </lineage>
</organism>
<dbReference type="FunFam" id="1.20.1740.10:FF:000006">
    <property type="entry name" value="General amino acid permease"/>
    <property type="match status" value="1"/>
</dbReference>
<evidence type="ECO:0000259" key="8">
    <source>
        <dbReference type="Pfam" id="PF00324"/>
    </source>
</evidence>
<keyword evidence="4" id="KW-0029">Amino-acid transport</keyword>
<feature type="transmembrane region" description="Helical" evidence="7">
    <location>
        <begin position="444"/>
        <end position="461"/>
    </location>
</feature>
<protein>
    <submittedName>
        <fullName evidence="9">Lysine-specific permease</fullName>
    </submittedName>
</protein>
<keyword evidence="3 7" id="KW-0812">Transmembrane</keyword>
<dbReference type="PANTHER" id="PTHR43341:SF4">
    <property type="entry name" value="ARGININE PERMEASE CAN1-RELATED"/>
    <property type="match status" value="1"/>
</dbReference>
<dbReference type="GO" id="GO:0015171">
    <property type="term" value="F:amino acid transmembrane transporter activity"/>
    <property type="evidence" value="ECO:0007669"/>
    <property type="project" value="TreeGrafter"/>
</dbReference>
<dbReference type="GO" id="GO:0016020">
    <property type="term" value="C:membrane"/>
    <property type="evidence" value="ECO:0007669"/>
    <property type="project" value="UniProtKB-SubCell"/>
</dbReference>
<evidence type="ECO:0000313" key="10">
    <source>
        <dbReference type="Proteomes" id="UP000285405"/>
    </source>
</evidence>
<dbReference type="AlphaFoldDB" id="A0A420HCN0"/>
<dbReference type="Pfam" id="PF00324">
    <property type="entry name" value="AA_permease"/>
    <property type="match status" value="1"/>
</dbReference>
<gene>
    <name evidence="9" type="ORF">GcC1_206036</name>
</gene>
<dbReference type="Proteomes" id="UP000285405">
    <property type="component" value="Unassembled WGS sequence"/>
</dbReference>
<dbReference type="PANTHER" id="PTHR43341">
    <property type="entry name" value="AMINO ACID PERMEASE"/>
    <property type="match status" value="1"/>
</dbReference>
<dbReference type="InterPro" id="IPR050524">
    <property type="entry name" value="APC_YAT"/>
</dbReference>
<sequence>MMLKEKEAVTDGLSDDSKYAEGQIEDSNQLKRKLNARHLRMIAIGGTIGTGLFIASGSSIATAGPVGSLLAYGFVGTMVYSVMNSLGEMGTYIPISGAFTAYATRFVHPSLGYAMGWINWFQWAMTYALQLTTTGLIIQYWAPHLDIGIFIGVFWVLLTTLNFFPVSIFGEFEFWLSLIKIITVIGFVIFAICIDAGAGKNGYLGFSTWKYPGAFAPYIFTSSPALGKFVGFWSVLITAGFSFQGVELIGIAAGECENPRKNVPEAIRKTFIQVLVCFMVSVFFIGLLVPSNSKYLLSGASDASASPFVIAAKLAGIKVLPDIINGVLLFVIISASISSLYSGSRMLMGIAANGSAPSIFTRTNRRGVPYVAVAATSIVGLLGFLNESERGGEVFDWLVNIISIGGFIAWFCISLCHIAFIRALAARGISRETLPFCAVGGKWFAWYGLLFNVLITLTQGFKSFLPWDVTKFITSYITLFLFVILFMGHCLLTKSRFVSASEADITTGCISYLPETWENEKPRKMWERVIGYII</sequence>
<feature type="transmembrane region" description="Helical" evidence="7">
    <location>
        <begin position="174"/>
        <end position="194"/>
    </location>
</feature>
<dbReference type="Gene3D" id="1.20.1740.10">
    <property type="entry name" value="Amino acid/polyamine transporter I"/>
    <property type="match status" value="1"/>
</dbReference>
<proteinExistence type="predicted"/>
<comment type="caution">
    <text evidence="9">The sequence shown here is derived from an EMBL/GenBank/DDBJ whole genome shotgun (WGS) entry which is preliminary data.</text>
</comment>
<dbReference type="PROSITE" id="PS00218">
    <property type="entry name" value="AMINO_ACID_PERMEASE_1"/>
    <property type="match status" value="1"/>
</dbReference>
<dbReference type="InterPro" id="IPR004841">
    <property type="entry name" value="AA-permease/SLC12A_dom"/>
</dbReference>
<evidence type="ECO:0000256" key="5">
    <source>
        <dbReference type="ARBA" id="ARBA00022989"/>
    </source>
</evidence>
<evidence type="ECO:0000256" key="4">
    <source>
        <dbReference type="ARBA" id="ARBA00022970"/>
    </source>
</evidence>
<feature type="transmembrane region" description="Helical" evidence="7">
    <location>
        <begin position="473"/>
        <end position="492"/>
    </location>
</feature>
<keyword evidence="5 7" id="KW-1133">Transmembrane helix</keyword>
<feature type="transmembrane region" description="Helical" evidence="7">
    <location>
        <begin position="367"/>
        <end position="385"/>
    </location>
</feature>
<feature type="transmembrane region" description="Helical" evidence="7">
    <location>
        <begin position="149"/>
        <end position="168"/>
    </location>
</feature>
<evidence type="ECO:0000256" key="2">
    <source>
        <dbReference type="ARBA" id="ARBA00022448"/>
    </source>
</evidence>
<feature type="transmembrane region" description="Helical" evidence="7">
    <location>
        <begin position="397"/>
        <end position="424"/>
    </location>
</feature>
<accession>A0A420HCN0</accession>
<feature type="domain" description="Amino acid permease/ SLC12A" evidence="8">
    <location>
        <begin position="38"/>
        <end position="497"/>
    </location>
</feature>
<dbReference type="OrthoDB" id="3900342at2759"/>
<dbReference type="InterPro" id="IPR004840">
    <property type="entry name" value="Amino_acid_permease_CS"/>
</dbReference>
<evidence type="ECO:0000313" key="9">
    <source>
        <dbReference type="EMBL" id="RKF55158.1"/>
    </source>
</evidence>
<keyword evidence="2" id="KW-0813">Transport</keyword>
<name>A0A420HCN0_9PEZI</name>
<reference evidence="9 10" key="1">
    <citation type="journal article" date="2018" name="BMC Genomics">
        <title>Comparative genome analyses reveal sequence features reflecting distinct modes of host-adaptation between dicot and monocot powdery mildew.</title>
        <authorList>
            <person name="Wu Y."/>
            <person name="Ma X."/>
            <person name="Pan Z."/>
            <person name="Kale S.D."/>
            <person name="Song Y."/>
            <person name="King H."/>
            <person name="Zhang Q."/>
            <person name="Presley C."/>
            <person name="Deng X."/>
            <person name="Wei C.I."/>
            <person name="Xiao S."/>
        </authorList>
    </citation>
    <scope>NUCLEOTIDE SEQUENCE [LARGE SCALE GENOMIC DNA]</scope>
    <source>
        <strain evidence="9">UCSC1</strain>
    </source>
</reference>
<comment type="subcellular location">
    <subcellularLocation>
        <location evidence="1">Membrane</location>
        <topology evidence="1">Multi-pass membrane protein</topology>
    </subcellularLocation>
</comment>
<dbReference type="EMBL" id="MCBR01020615">
    <property type="protein sequence ID" value="RKF55158.1"/>
    <property type="molecule type" value="Genomic_DNA"/>
</dbReference>
<feature type="transmembrane region" description="Helical" evidence="7">
    <location>
        <begin position="270"/>
        <end position="289"/>
    </location>
</feature>
<dbReference type="PIRSF" id="PIRSF006060">
    <property type="entry name" value="AA_transporter"/>
    <property type="match status" value="1"/>
</dbReference>
<evidence type="ECO:0000256" key="7">
    <source>
        <dbReference type="SAM" id="Phobius"/>
    </source>
</evidence>
<evidence type="ECO:0000256" key="6">
    <source>
        <dbReference type="ARBA" id="ARBA00023136"/>
    </source>
</evidence>
<feature type="transmembrane region" description="Helical" evidence="7">
    <location>
        <begin position="39"/>
        <end position="60"/>
    </location>
</feature>
<evidence type="ECO:0000256" key="1">
    <source>
        <dbReference type="ARBA" id="ARBA00004141"/>
    </source>
</evidence>
<feature type="transmembrane region" description="Helical" evidence="7">
    <location>
        <begin position="323"/>
        <end position="341"/>
    </location>
</feature>